<proteinExistence type="predicted"/>
<organism evidence="4 5">
    <name type="scientific">Sporisorium reilianum f. sp. reilianum</name>
    <dbReference type="NCBI Taxonomy" id="72559"/>
    <lineage>
        <taxon>Eukaryota</taxon>
        <taxon>Fungi</taxon>
        <taxon>Dikarya</taxon>
        <taxon>Basidiomycota</taxon>
        <taxon>Ustilaginomycotina</taxon>
        <taxon>Ustilaginomycetes</taxon>
        <taxon>Ustilaginales</taxon>
        <taxon>Ustilaginaceae</taxon>
        <taxon>Sporisorium</taxon>
    </lineage>
</organism>
<dbReference type="GO" id="GO:0003824">
    <property type="term" value="F:catalytic activity"/>
    <property type="evidence" value="ECO:0007669"/>
    <property type="project" value="InterPro"/>
</dbReference>
<name>A0A2N8UD72_9BASI</name>
<gene>
    <name evidence="4" type="ORF">SRS1_16569</name>
</gene>
<feature type="chain" id="PRO_5014990115" description="CMP/dCMP-type deaminase domain-containing protein" evidence="2">
    <location>
        <begin position="27"/>
        <end position="215"/>
    </location>
</feature>
<keyword evidence="1" id="KW-0175">Coiled coil</keyword>
<evidence type="ECO:0000256" key="2">
    <source>
        <dbReference type="SAM" id="SignalP"/>
    </source>
</evidence>
<dbReference type="Pfam" id="PF00383">
    <property type="entry name" value="dCMP_cyt_deam_1"/>
    <property type="match status" value="1"/>
</dbReference>
<dbReference type="InterPro" id="IPR016193">
    <property type="entry name" value="Cytidine_deaminase-like"/>
</dbReference>
<accession>A0A2N8UD72</accession>
<feature type="domain" description="CMP/dCMP-type deaminase" evidence="3">
    <location>
        <begin position="42"/>
        <end position="122"/>
    </location>
</feature>
<dbReference type="AlphaFoldDB" id="A0A2N8UD72"/>
<keyword evidence="2" id="KW-0732">Signal</keyword>
<feature type="coiled-coil region" evidence="1">
    <location>
        <begin position="173"/>
        <end position="200"/>
    </location>
</feature>
<dbReference type="Proteomes" id="UP000239563">
    <property type="component" value="Chromosome V"/>
</dbReference>
<dbReference type="EMBL" id="LT795058">
    <property type="protein sequence ID" value="SJX62672.1"/>
    <property type="molecule type" value="Genomic_DNA"/>
</dbReference>
<evidence type="ECO:0000259" key="3">
    <source>
        <dbReference type="Pfam" id="PF00383"/>
    </source>
</evidence>
<feature type="signal peptide" evidence="2">
    <location>
        <begin position="1"/>
        <end position="26"/>
    </location>
</feature>
<evidence type="ECO:0000313" key="5">
    <source>
        <dbReference type="Proteomes" id="UP000239563"/>
    </source>
</evidence>
<evidence type="ECO:0000313" key="4">
    <source>
        <dbReference type="EMBL" id="SJX62672.1"/>
    </source>
</evidence>
<dbReference type="InterPro" id="IPR002125">
    <property type="entry name" value="CMP_dCMP_dom"/>
</dbReference>
<evidence type="ECO:0000256" key="1">
    <source>
        <dbReference type="SAM" id="Coils"/>
    </source>
</evidence>
<dbReference type="Gene3D" id="3.40.140.10">
    <property type="entry name" value="Cytidine Deaminase, domain 2"/>
    <property type="match status" value="1"/>
</dbReference>
<sequence length="215" mass="24004">MTTPHTHHGHTPSALLTALLTTITHSIIPLTTDAVARGCKVFGASILHKSTLLPVISSTNDEMTSPLLHGEVATLLAFHRHNAALPVAQRVDPKQCIFVSTHEPCSLCLSAITWSGFDNFYFLFTYQDTADVFDIPHDIRILHEVFRTNGGQGELYNRKNAYWECWSCAQLVEQAEAGERERLREEVQRVKEAYNALSQTYQASKADQTGQIPLN</sequence>
<dbReference type="GO" id="GO:0006139">
    <property type="term" value="P:nucleobase-containing compound metabolic process"/>
    <property type="evidence" value="ECO:0007669"/>
    <property type="project" value="UniProtKB-ARBA"/>
</dbReference>
<protein>
    <recommendedName>
        <fullName evidence="3">CMP/dCMP-type deaminase domain-containing protein</fullName>
    </recommendedName>
</protein>
<dbReference type="SUPFAM" id="SSF53927">
    <property type="entry name" value="Cytidine deaminase-like"/>
    <property type="match status" value="1"/>
</dbReference>
<reference evidence="4 5" key="1">
    <citation type="submission" date="2017-02" db="EMBL/GenBank/DDBJ databases">
        <authorList>
            <person name="Peterson S.W."/>
        </authorList>
    </citation>
    <scope>NUCLEOTIDE SEQUENCE [LARGE SCALE GENOMIC DNA]</scope>
    <source>
        <strain evidence="4 5">SRS1_H2-8</strain>
    </source>
</reference>